<sequence length="198" mass="23223">MADNQTTEQTEQVISKISVFTPIIYVTVVLTALVVFSINYRKNKINALYNRQPFFKRNLPKELHFELRDSDPKPNEKVLKAALLRRGAESIRRTIKLKEVQPFITALYQKGSIGDDLYERYQTATKLEELEVQEIVAETEKYKAGWIPKFVPLLQEICFNEALRRRYSAIEDRKLDLLDQWEIKISKDGILEFPNKEK</sequence>
<dbReference type="GO" id="GO:0031204">
    <property type="term" value="P:post-translational protein targeting to membrane, translocation"/>
    <property type="evidence" value="ECO:0007669"/>
    <property type="project" value="InterPro"/>
</dbReference>
<protein>
    <submittedName>
        <fullName evidence="2">Translocation protein</fullName>
    </submittedName>
</protein>
<proteinExistence type="predicted"/>
<dbReference type="InParanoid" id="K0KSN9"/>
<dbReference type="GO" id="GO:0031207">
    <property type="term" value="C:Sec62/Sec63 complex"/>
    <property type="evidence" value="ECO:0007669"/>
    <property type="project" value="InterPro"/>
</dbReference>
<evidence type="ECO:0000313" key="3">
    <source>
        <dbReference type="Proteomes" id="UP000009328"/>
    </source>
</evidence>
<accession>K0KSN9</accession>
<dbReference type="AlphaFoldDB" id="K0KSN9"/>
<dbReference type="Pfam" id="PF09802">
    <property type="entry name" value="Sec66"/>
    <property type="match status" value="1"/>
</dbReference>
<evidence type="ECO:0000256" key="1">
    <source>
        <dbReference type="SAM" id="Phobius"/>
    </source>
</evidence>
<dbReference type="PANTHER" id="PTHR28229:SF1">
    <property type="entry name" value="TRANSLOCATION PROTEIN SEC66"/>
    <property type="match status" value="1"/>
</dbReference>
<keyword evidence="1" id="KW-0812">Transmembrane</keyword>
<dbReference type="FunCoup" id="K0KSN9">
    <property type="interactions" value="61"/>
</dbReference>
<gene>
    <name evidence="2" type="ORF">BN7_4640</name>
</gene>
<evidence type="ECO:0000313" key="2">
    <source>
        <dbReference type="EMBL" id="CCH45062.1"/>
    </source>
</evidence>
<dbReference type="Proteomes" id="UP000009328">
    <property type="component" value="Unassembled WGS sequence"/>
</dbReference>
<dbReference type="HOGENOM" id="CLU_066294_1_1_1"/>
<dbReference type="eggNOG" id="KOG4699">
    <property type="taxonomic scope" value="Eukaryota"/>
</dbReference>
<comment type="caution">
    <text evidence="2">The sequence shown here is derived from an EMBL/GenBank/DDBJ whole genome shotgun (WGS) entry which is preliminary data.</text>
</comment>
<organism evidence="2 3">
    <name type="scientific">Wickerhamomyces ciferrii (strain ATCC 14091 / BCRC 22168 / CBS 111 / JCM 3599 / NBRC 0793 / NRRL Y-1031 F-60-10)</name>
    <name type="common">Yeast</name>
    <name type="synonym">Pichia ciferrii</name>
    <dbReference type="NCBI Taxonomy" id="1206466"/>
    <lineage>
        <taxon>Eukaryota</taxon>
        <taxon>Fungi</taxon>
        <taxon>Dikarya</taxon>
        <taxon>Ascomycota</taxon>
        <taxon>Saccharomycotina</taxon>
        <taxon>Saccharomycetes</taxon>
        <taxon>Phaffomycetales</taxon>
        <taxon>Wickerhamomycetaceae</taxon>
        <taxon>Wickerhamomyces</taxon>
    </lineage>
</organism>
<dbReference type="InterPro" id="IPR018624">
    <property type="entry name" value="Sec66"/>
</dbReference>
<dbReference type="PANTHER" id="PTHR28229">
    <property type="entry name" value="TRANSLOCATION PROTEIN SEC66"/>
    <property type="match status" value="1"/>
</dbReference>
<feature type="transmembrane region" description="Helical" evidence="1">
    <location>
        <begin position="20"/>
        <end position="40"/>
    </location>
</feature>
<name>K0KSN9_WICCF</name>
<dbReference type="EMBL" id="CAIF01000179">
    <property type="protein sequence ID" value="CCH45062.1"/>
    <property type="molecule type" value="Genomic_DNA"/>
</dbReference>
<dbReference type="STRING" id="1206466.K0KSN9"/>
<keyword evidence="3" id="KW-1185">Reference proteome</keyword>
<reference evidence="2 3" key="1">
    <citation type="journal article" date="2012" name="Eukaryot. Cell">
        <title>Draft genome sequence of Wickerhamomyces ciferrii NRRL Y-1031 F-60-10.</title>
        <authorList>
            <person name="Schneider J."/>
            <person name="Andrea H."/>
            <person name="Blom J."/>
            <person name="Jaenicke S."/>
            <person name="Ruckert C."/>
            <person name="Schorsch C."/>
            <person name="Szczepanowski R."/>
            <person name="Farwick M."/>
            <person name="Goesmann A."/>
            <person name="Puhler A."/>
            <person name="Schaffer S."/>
            <person name="Tauch A."/>
            <person name="Kohler T."/>
            <person name="Brinkrolf K."/>
        </authorList>
    </citation>
    <scope>NUCLEOTIDE SEQUENCE [LARGE SCALE GENOMIC DNA]</scope>
    <source>
        <strain evidence="3">ATCC 14091 / BCRC 22168 / CBS 111 / JCM 3599 / NBRC 0793 / NRRL Y-1031 F-60-10</strain>
    </source>
</reference>
<keyword evidence="1" id="KW-0472">Membrane</keyword>
<keyword evidence="1" id="KW-1133">Transmembrane helix</keyword>